<sequence length="246" mass="27402">MATELLGSDQIDLTASRRALILVWQNPETRRFSKVGQIDALPHARIAFHYLPDAANVDGFVHLDEFPSFDGVYVSDEIPAFFANRILSADRRGYDKYLGWLGLSEYSANDIPFEVLARTGAGRATDTFHVVDMPVDDDDRFSSRFFISGIRYSPDADAAISTIRDGADLVLELDESNEANPKAVLIDTVEGTKLGYVPDWLCGDVHALVKSGWTLRAVAERVNADAPAHVRVLCRVEANRNFERRK</sequence>
<keyword evidence="1" id="KW-0479">Metal-binding</keyword>
<reference evidence="4 5" key="1">
    <citation type="submission" date="2024-06" db="EMBL/GenBank/DDBJ databases">
        <title>The Natural Products Discovery Center: Release of the First 8490 Sequenced Strains for Exploring Actinobacteria Biosynthetic Diversity.</title>
        <authorList>
            <person name="Kalkreuter E."/>
            <person name="Kautsar S.A."/>
            <person name="Yang D."/>
            <person name="Bader C.D."/>
            <person name="Teijaro C.N."/>
            <person name="Fluegel L."/>
            <person name="Davis C.M."/>
            <person name="Simpson J.R."/>
            <person name="Lauterbach L."/>
            <person name="Steele A.D."/>
            <person name="Gui C."/>
            <person name="Meng S."/>
            <person name="Li G."/>
            <person name="Viehrig K."/>
            <person name="Ye F."/>
            <person name="Su P."/>
            <person name="Kiefer A.F."/>
            <person name="Nichols A."/>
            <person name="Cepeda A.J."/>
            <person name="Yan W."/>
            <person name="Fan B."/>
            <person name="Jiang Y."/>
            <person name="Adhikari A."/>
            <person name="Zheng C.-J."/>
            <person name="Schuster L."/>
            <person name="Cowan T.M."/>
            <person name="Smanski M.J."/>
            <person name="Chevrette M.G."/>
            <person name="De Carvalho L.P.S."/>
            <person name="Shen B."/>
        </authorList>
    </citation>
    <scope>NUCLEOTIDE SEQUENCE [LARGE SCALE GENOMIC DNA]</scope>
    <source>
        <strain evidence="4 5">NPDC077434</strain>
    </source>
</reference>
<dbReference type="InterPro" id="IPR014905">
    <property type="entry name" value="HIRAN"/>
</dbReference>
<name>A0ABV3LKB0_9MICO</name>
<gene>
    <name evidence="4" type="ORF">AB0301_15000</name>
</gene>
<evidence type="ECO:0000256" key="2">
    <source>
        <dbReference type="ARBA" id="ARBA00022801"/>
    </source>
</evidence>
<evidence type="ECO:0000256" key="1">
    <source>
        <dbReference type="ARBA" id="ARBA00022723"/>
    </source>
</evidence>
<accession>A0ABV3LKB0</accession>
<dbReference type="Gene3D" id="3.30.70.2330">
    <property type="match status" value="1"/>
</dbReference>
<evidence type="ECO:0000259" key="3">
    <source>
        <dbReference type="SMART" id="SM00910"/>
    </source>
</evidence>
<protein>
    <submittedName>
        <fullName evidence="4">HIRAN domain-containing protein</fullName>
    </submittedName>
</protein>
<dbReference type="Pfam" id="PF08797">
    <property type="entry name" value="HIRAN"/>
    <property type="match status" value="1"/>
</dbReference>
<dbReference type="Proteomes" id="UP001553715">
    <property type="component" value="Unassembled WGS sequence"/>
</dbReference>
<keyword evidence="2" id="KW-0378">Hydrolase</keyword>
<dbReference type="RefSeq" id="WP_052166805.1">
    <property type="nucleotide sequence ID" value="NZ_JAJVKR010000023.1"/>
</dbReference>
<organism evidence="4 5">
    <name type="scientific">Microbacterium profundi</name>
    <dbReference type="NCBI Taxonomy" id="450380"/>
    <lineage>
        <taxon>Bacteria</taxon>
        <taxon>Bacillati</taxon>
        <taxon>Actinomycetota</taxon>
        <taxon>Actinomycetes</taxon>
        <taxon>Micrococcales</taxon>
        <taxon>Microbacteriaceae</taxon>
        <taxon>Microbacterium</taxon>
    </lineage>
</organism>
<comment type="caution">
    <text evidence="4">The sequence shown here is derived from an EMBL/GenBank/DDBJ whole genome shotgun (WGS) entry which is preliminary data.</text>
</comment>
<proteinExistence type="predicted"/>
<keyword evidence="5" id="KW-1185">Reference proteome</keyword>
<evidence type="ECO:0000313" key="4">
    <source>
        <dbReference type="EMBL" id="MEW1976365.1"/>
    </source>
</evidence>
<dbReference type="SMART" id="SM00910">
    <property type="entry name" value="HIRAN"/>
    <property type="match status" value="1"/>
</dbReference>
<feature type="domain" description="HIRAN" evidence="3">
    <location>
        <begin position="140"/>
        <end position="240"/>
    </location>
</feature>
<evidence type="ECO:0000313" key="5">
    <source>
        <dbReference type="Proteomes" id="UP001553715"/>
    </source>
</evidence>
<dbReference type="EMBL" id="JBFBMH010000029">
    <property type="protein sequence ID" value="MEW1976365.1"/>
    <property type="molecule type" value="Genomic_DNA"/>
</dbReference>